<sequence length="54" mass="6177">MEKSYFLGDTISVRVEVENNNPYYITPAEKKNRQSSPTLTEIAPTCDHLMALYP</sequence>
<dbReference type="InParanoid" id="E4XZD2"/>
<name>E4XZD2_OIKDI</name>
<dbReference type="Proteomes" id="UP000001307">
    <property type="component" value="Unassembled WGS sequence"/>
</dbReference>
<gene>
    <name evidence="1" type="ORF">GSOID_T00010096001</name>
</gene>
<evidence type="ECO:0000313" key="2">
    <source>
        <dbReference type="Proteomes" id="UP000001307"/>
    </source>
</evidence>
<accession>E4XZD2</accession>
<reference evidence="1" key="1">
    <citation type="journal article" date="2010" name="Science">
        <title>Plasticity of animal genome architecture unmasked by rapid evolution of a pelagic tunicate.</title>
        <authorList>
            <person name="Denoeud F."/>
            <person name="Henriet S."/>
            <person name="Mungpakdee S."/>
            <person name="Aury J.M."/>
            <person name="Da Silva C."/>
            <person name="Brinkmann H."/>
            <person name="Mikhaleva J."/>
            <person name="Olsen L.C."/>
            <person name="Jubin C."/>
            <person name="Canestro C."/>
            <person name="Bouquet J.M."/>
            <person name="Danks G."/>
            <person name="Poulain J."/>
            <person name="Campsteijn C."/>
            <person name="Adamski M."/>
            <person name="Cross I."/>
            <person name="Yadetie F."/>
            <person name="Muffato M."/>
            <person name="Louis A."/>
            <person name="Butcher S."/>
            <person name="Tsagkogeorga G."/>
            <person name="Konrad A."/>
            <person name="Singh S."/>
            <person name="Jensen M.F."/>
            <person name="Cong E.H."/>
            <person name="Eikeseth-Otteraa H."/>
            <person name="Noel B."/>
            <person name="Anthouard V."/>
            <person name="Porcel B.M."/>
            <person name="Kachouri-Lafond R."/>
            <person name="Nishino A."/>
            <person name="Ugolini M."/>
            <person name="Chourrout P."/>
            <person name="Nishida H."/>
            <person name="Aasland R."/>
            <person name="Huzurbazar S."/>
            <person name="Westhof E."/>
            <person name="Delsuc F."/>
            <person name="Lehrach H."/>
            <person name="Reinhardt R."/>
            <person name="Weissenbach J."/>
            <person name="Roy S.W."/>
            <person name="Artiguenave F."/>
            <person name="Postlethwait J.H."/>
            <person name="Manak J.R."/>
            <person name="Thompson E.M."/>
            <person name="Jaillon O."/>
            <person name="Du Pasquier L."/>
            <person name="Boudinot P."/>
            <person name="Liberles D.A."/>
            <person name="Volff J.N."/>
            <person name="Philippe H."/>
            <person name="Lenhard B."/>
            <person name="Roest Crollius H."/>
            <person name="Wincker P."/>
            <person name="Chourrout D."/>
        </authorList>
    </citation>
    <scope>NUCLEOTIDE SEQUENCE [LARGE SCALE GENOMIC DNA]</scope>
</reference>
<protein>
    <submittedName>
        <fullName evidence="1">Uncharacterized protein</fullName>
    </submittedName>
</protein>
<dbReference type="AlphaFoldDB" id="E4XZD2"/>
<dbReference type="EMBL" id="FN653397">
    <property type="protein sequence ID" value="CBY14994.1"/>
    <property type="molecule type" value="Genomic_DNA"/>
</dbReference>
<proteinExistence type="predicted"/>
<keyword evidence="2" id="KW-1185">Reference proteome</keyword>
<evidence type="ECO:0000313" key="1">
    <source>
        <dbReference type="EMBL" id="CBY14994.1"/>
    </source>
</evidence>
<organism evidence="1">
    <name type="scientific">Oikopleura dioica</name>
    <name type="common">Tunicate</name>
    <dbReference type="NCBI Taxonomy" id="34765"/>
    <lineage>
        <taxon>Eukaryota</taxon>
        <taxon>Metazoa</taxon>
        <taxon>Chordata</taxon>
        <taxon>Tunicata</taxon>
        <taxon>Appendicularia</taxon>
        <taxon>Copelata</taxon>
        <taxon>Oikopleuridae</taxon>
        <taxon>Oikopleura</taxon>
    </lineage>
</organism>